<sequence length="83" mass="9383">MAKLLEDNQRLLTEKRGKLGKWVDDKLLAAEEALKNPKSSLNNTNAMTARRVRFSYCKLNGRGLDGYSDHIDKNDTNEQGCRG</sequence>
<accession>A0ABT0SKR7</accession>
<organism evidence="1 2">
    <name type="scientific">Halomonas llamarensis</name>
    <dbReference type="NCBI Taxonomy" id="2945104"/>
    <lineage>
        <taxon>Bacteria</taxon>
        <taxon>Pseudomonadati</taxon>
        <taxon>Pseudomonadota</taxon>
        <taxon>Gammaproteobacteria</taxon>
        <taxon>Oceanospirillales</taxon>
        <taxon>Halomonadaceae</taxon>
        <taxon>Halomonas</taxon>
    </lineage>
</organism>
<proteinExistence type="predicted"/>
<gene>
    <name evidence="1" type="ORF">M8006_00130</name>
</gene>
<dbReference type="RefSeq" id="WP_250078837.1">
    <property type="nucleotide sequence ID" value="NZ_JAMJPJ010000001.1"/>
</dbReference>
<name>A0ABT0SKR7_9GAMM</name>
<dbReference type="Proteomes" id="UP001165308">
    <property type="component" value="Unassembled WGS sequence"/>
</dbReference>
<dbReference type="EMBL" id="JAMJPJ010000001">
    <property type="protein sequence ID" value="MCL7928403.1"/>
    <property type="molecule type" value="Genomic_DNA"/>
</dbReference>
<comment type="caution">
    <text evidence="1">The sequence shown here is derived from an EMBL/GenBank/DDBJ whole genome shotgun (WGS) entry which is preliminary data.</text>
</comment>
<protein>
    <submittedName>
        <fullName evidence="1">Uncharacterized protein</fullName>
    </submittedName>
</protein>
<reference evidence="1" key="1">
    <citation type="submission" date="2022-05" db="EMBL/GenBank/DDBJ databases">
        <title>Halomonas geminus sp. nov. and Halomonas llamarensis sp. nov. isolated from high-altitude salars of the Atacama Desert.</title>
        <authorList>
            <person name="Hintersatz C."/>
            <person name="Rojas L.A."/>
            <person name="Wei T.-S."/>
            <person name="Kutschke S."/>
            <person name="Lehmann F."/>
            <person name="Jain R."/>
            <person name="Pollmann K."/>
        </authorList>
    </citation>
    <scope>NUCLEOTIDE SEQUENCE</scope>
    <source>
        <strain evidence="1">ATCHA</strain>
    </source>
</reference>
<evidence type="ECO:0000313" key="2">
    <source>
        <dbReference type="Proteomes" id="UP001165308"/>
    </source>
</evidence>
<keyword evidence="2" id="KW-1185">Reference proteome</keyword>
<evidence type="ECO:0000313" key="1">
    <source>
        <dbReference type="EMBL" id="MCL7928403.1"/>
    </source>
</evidence>